<accession>A0A0G2EEP7</accession>
<keyword evidence="3" id="KW-1185">Reference proteome</keyword>
<proteinExistence type="predicted"/>
<reference evidence="2 3" key="2">
    <citation type="submission" date="2015-05" db="EMBL/GenBank/DDBJ databases">
        <authorList>
            <person name="Morales-Cruz A."/>
            <person name="Amrine K.C."/>
            <person name="Cantu D."/>
        </authorList>
    </citation>
    <scope>NUCLEOTIDE SEQUENCE [LARGE SCALE GENOMIC DNA]</scope>
    <source>
        <strain evidence="2">UCRPC4</strain>
    </source>
</reference>
<dbReference type="OrthoDB" id="4500473at2759"/>
<gene>
    <name evidence="2" type="ORF">UCRPC4_g03985</name>
</gene>
<reference evidence="2 3" key="1">
    <citation type="submission" date="2015-05" db="EMBL/GenBank/DDBJ databases">
        <title>Distinctive expansion of gene families associated with plant cell wall degradation and secondary metabolism in the genomes of grapevine trunk pathogens.</title>
        <authorList>
            <person name="Lawrence D.P."/>
            <person name="Travadon R."/>
            <person name="Rolshausen P.E."/>
            <person name="Baumgartner K."/>
        </authorList>
    </citation>
    <scope>NUCLEOTIDE SEQUENCE [LARGE SCALE GENOMIC DNA]</scope>
    <source>
        <strain evidence="2">UCRPC4</strain>
    </source>
</reference>
<dbReference type="EMBL" id="LCWF01000091">
    <property type="protein sequence ID" value="KKY20909.1"/>
    <property type="molecule type" value="Genomic_DNA"/>
</dbReference>
<comment type="caution">
    <text evidence="2">The sequence shown here is derived from an EMBL/GenBank/DDBJ whole genome shotgun (WGS) entry which is preliminary data.</text>
</comment>
<dbReference type="AlphaFoldDB" id="A0A0G2EEP7"/>
<dbReference type="Proteomes" id="UP000053317">
    <property type="component" value="Unassembled WGS sequence"/>
</dbReference>
<feature type="compositionally biased region" description="Acidic residues" evidence="1">
    <location>
        <begin position="259"/>
        <end position="272"/>
    </location>
</feature>
<evidence type="ECO:0000313" key="3">
    <source>
        <dbReference type="Proteomes" id="UP000053317"/>
    </source>
</evidence>
<feature type="region of interest" description="Disordered" evidence="1">
    <location>
        <begin position="251"/>
        <end position="272"/>
    </location>
</feature>
<sequence>MHSPKVEWFLSPLDVLPNTTITPGKIIVNPFSPEGPPYLSTALPIPSSSLHESNYAWTWEKEHSRGGMLGLFAAFASNILGIGGDLSGNLSKGNTLKIEVERLQTLKFEPEDSYLAETLSLERNRKVLDQMKDVLGAKKPVYIVTGVKVAYGARVTRSKEREWGGEGSLGVSPTVPGVELGPKGSVTIKDKDRETIKGPVDFVFAFRLNKVRFLRRRKEEFVQEAFVKGATYEQVISIDDGVGDVIEVGEDLGRRDDLGNEEQDNDEQEEDEVEIVGLEQLDNVADSDFNVDGKTVVDEEDGQACIAIPTGSLSR</sequence>
<evidence type="ECO:0000313" key="2">
    <source>
        <dbReference type="EMBL" id="KKY20909.1"/>
    </source>
</evidence>
<protein>
    <submittedName>
        <fullName evidence="2">Uncharacterized protein</fullName>
    </submittedName>
</protein>
<evidence type="ECO:0000256" key="1">
    <source>
        <dbReference type="SAM" id="MobiDB-lite"/>
    </source>
</evidence>
<name>A0A0G2EEP7_PHACM</name>
<organism evidence="2 3">
    <name type="scientific">Phaeomoniella chlamydospora</name>
    <name type="common">Phaeoacremonium chlamydosporum</name>
    <dbReference type="NCBI Taxonomy" id="158046"/>
    <lineage>
        <taxon>Eukaryota</taxon>
        <taxon>Fungi</taxon>
        <taxon>Dikarya</taxon>
        <taxon>Ascomycota</taxon>
        <taxon>Pezizomycotina</taxon>
        <taxon>Eurotiomycetes</taxon>
        <taxon>Chaetothyriomycetidae</taxon>
        <taxon>Phaeomoniellales</taxon>
        <taxon>Phaeomoniellaceae</taxon>
        <taxon>Phaeomoniella</taxon>
    </lineage>
</organism>